<feature type="region of interest" description="Disordered" evidence="3">
    <location>
        <begin position="1"/>
        <end position="36"/>
    </location>
</feature>
<feature type="domain" description="Glycosyl hydrolase family 13 catalytic" evidence="4">
    <location>
        <begin position="144"/>
        <end position="557"/>
    </location>
</feature>
<dbReference type="PANTHER" id="PTHR10357">
    <property type="entry name" value="ALPHA-AMYLASE FAMILY MEMBER"/>
    <property type="match status" value="1"/>
</dbReference>
<name>A0A1I0VY82_9CELL</name>
<dbReference type="AlphaFoldDB" id="A0A1I0VY82"/>
<dbReference type="Proteomes" id="UP000199012">
    <property type="component" value="Unassembled WGS sequence"/>
</dbReference>
<accession>A0A1I0VY82</accession>
<gene>
    <name evidence="5" type="ORF">SAMN05421867_1025</name>
</gene>
<dbReference type="GO" id="GO:0005975">
    <property type="term" value="P:carbohydrate metabolic process"/>
    <property type="evidence" value="ECO:0007669"/>
    <property type="project" value="InterPro"/>
</dbReference>
<proteinExistence type="predicted"/>
<protein>
    <submittedName>
        <fullName evidence="5">Alpha-glucosidase</fullName>
    </submittedName>
</protein>
<dbReference type="InterPro" id="IPR014756">
    <property type="entry name" value="Ig_E-set"/>
</dbReference>
<evidence type="ECO:0000256" key="1">
    <source>
        <dbReference type="ARBA" id="ARBA00022801"/>
    </source>
</evidence>
<evidence type="ECO:0000313" key="6">
    <source>
        <dbReference type="Proteomes" id="UP000199012"/>
    </source>
</evidence>
<reference evidence="5 6" key="1">
    <citation type="submission" date="2016-10" db="EMBL/GenBank/DDBJ databases">
        <authorList>
            <person name="de Groot N.N."/>
        </authorList>
    </citation>
    <scope>NUCLEOTIDE SEQUENCE [LARGE SCALE GENOMIC DNA]</scope>
    <source>
        <strain evidence="5 6">CGMCC 4.6945</strain>
    </source>
</reference>
<evidence type="ECO:0000256" key="3">
    <source>
        <dbReference type="SAM" id="MobiDB-lite"/>
    </source>
</evidence>
<evidence type="ECO:0000259" key="4">
    <source>
        <dbReference type="SMART" id="SM00642"/>
    </source>
</evidence>
<organism evidence="5 6">
    <name type="scientific">Cellulomonas marina</name>
    <dbReference type="NCBI Taxonomy" id="988821"/>
    <lineage>
        <taxon>Bacteria</taxon>
        <taxon>Bacillati</taxon>
        <taxon>Actinomycetota</taxon>
        <taxon>Actinomycetes</taxon>
        <taxon>Micrococcales</taxon>
        <taxon>Cellulomonadaceae</taxon>
        <taxon>Cellulomonas</taxon>
    </lineage>
</organism>
<dbReference type="EMBL" id="FOKA01000002">
    <property type="protein sequence ID" value="SFA80636.1"/>
    <property type="molecule type" value="Genomic_DNA"/>
</dbReference>
<evidence type="ECO:0000313" key="5">
    <source>
        <dbReference type="EMBL" id="SFA80636.1"/>
    </source>
</evidence>
<dbReference type="PANTHER" id="PTHR10357:SF210">
    <property type="entry name" value="MALTODEXTRIN GLUCOSIDASE"/>
    <property type="match status" value="1"/>
</dbReference>
<dbReference type="STRING" id="988821.SAMN05421867_1025"/>
<dbReference type="Gene3D" id="3.20.20.80">
    <property type="entry name" value="Glycosidases"/>
    <property type="match status" value="1"/>
</dbReference>
<keyword evidence="2" id="KW-0326">Glycosidase</keyword>
<dbReference type="CDD" id="cd11338">
    <property type="entry name" value="AmyAc_CMD"/>
    <property type="match status" value="1"/>
</dbReference>
<dbReference type="CDD" id="cd02857">
    <property type="entry name" value="E_set_CDase_PDE_N"/>
    <property type="match status" value="1"/>
</dbReference>
<evidence type="ECO:0000256" key="2">
    <source>
        <dbReference type="ARBA" id="ARBA00023295"/>
    </source>
</evidence>
<dbReference type="SMART" id="SM00642">
    <property type="entry name" value="Aamy"/>
    <property type="match status" value="1"/>
</dbReference>
<dbReference type="Gene3D" id="3.90.400.10">
    <property type="entry name" value="Oligo-1,6-glucosidase, Domain 2"/>
    <property type="match status" value="1"/>
</dbReference>
<dbReference type="OrthoDB" id="9043248at2"/>
<dbReference type="GO" id="GO:0004553">
    <property type="term" value="F:hydrolase activity, hydrolyzing O-glycosyl compounds"/>
    <property type="evidence" value="ECO:0007669"/>
    <property type="project" value="InterPro"/>
</dbReference>
<dbReference type="InterPro" id="IPR045857">
    <property type="entry name" value="O16G_dom_2"/>
</dbReference>
<dbReference type="InterPro" id="IPR004185">
    <property type="entry name" value="Glyco_hydro_13_lg-like_dom"/>
</dbReference>
<dbReference type="SUPFAM" id="SSF81296">
    <property type="entry name" value="E set domains"/>
    <property type="match status" value="1"/>
</dbReference>
<keyword evidence="1" id="KW-0378">Hydrolase</keyword>
<sequence length="637" mass="68390">MSESHPLGHRARPLLQPHHDGSPLYAGTDAPGPGDTVSVRVRVPSVPGADARDARVVLRWVRDGEPVLREAVRDGDDDAGAWFTADLEVSNPVTSYRFVLVEGGRYRVLNAEGLHARDVSDAGDFLASSHAGPPGWVADQVAYQVFPDRFARSGVQRPLPDWALPAGWDDPVVHRGPDTPRQVYGGDLDGVAAHLDHVADLGATLLYLTPVFEGRSNHRYDARTFDRVDPLLGGDEALVRLVQAAHARGIRVVGDLTLNHTGDDHDWFRAAQADAGAPEAGYYTFHEHPHRYASWLGVPSLPKLDHRAPALRRALYEGPGSVVDRWLRAGLDGWRIDVANMTGRLGATDLAHDVARAVRGTMAPDRWLLAEHGHDAAPDLAGDGWHGTMDYAAFTRPVWTWLNGGGPQGPGLPHGLEYLGIPVPVPVLPATAAVATLREVRARAPWRAWTSSTLHLDSHDTPRFRTVAGGGTHGGVDREGHGRARHLVGLALQMTLPGVPSIFAGDELGLTGTDGEHSRTPFPWDRRGTWDDESLDAYRTWVDTRRAHVALRRGGLRFVDVGEDHLTFLREHADGTVLVHAARAPHGPVVLPAAALGVAGAAALEPLTPGTGAAADVGAGLVVLPADGPAAHAWRLP</sequence>
<keyword evidence="6" id="KW-1185">Reference proteome</keyword>
<dbReference type="RefSeq" id="WP_090030567.1">
    <property type="nucleotide sequence ID" value="NZ_BONM01000001.1"/>
</dbReference>
<dbReference type="SUPFAM" id="SSF51445">
    <property type="entry name" value="(Trans)glycosidases"/>
    <property type="match status" value="1"/>
</dbReference>
<dbReference type="InterPro" id="IPR017853">
    <property type="entry name" value="GH"/>
</dbReference>
<dbReference type="InterPro" id="IPR006047">
    <property type="entry name" value="GH13_cat_dom"/>
</dbReference>
<dbReference type="Pfam" id="PF00128">
    <property type="entry name" value="Alpha-amylase"/>
    <property type="match status" value="1"/>
</dbReference>